<name>A0A426X934_ENSVE</name>
<evidence type="ECO:0000256" key="1">
    <source>
        <dbReference type="SAM" id="MobiDB-lite"/>
    </source>
</evidence>
<dbReference type="Proteomes" id="UP000287651">
    <property type="component" value="Unassembled WGS sequence"/>
</dbReference>
<evidence type="ECO:0000313" key="3">
    <source>
        <dbReference type="Proteomes" id="UP000287651"/>
    </source>
</evidence>
<feature type="compositionally biased region" description="Basic and acidic residues" evidence="1">
    <location>
        <begin position="79"/>
        <end position="89"/>
    </location>
</feature>
<feature type="compositionally biased region" description="Basic residues" evidence="1">
    <location>
        <begin position="134"/>
        <end position="145"/>
    </location>
</feature>
<evidence type="ECO:0000313" key="2">
    <source>
        <dbReference type="EMBL" id="RRT35995.1"/>
    </source>
</evidence>
<proteinExistence type="predicted"/>
<dbReference type="AlphaFoldDB" id="A0A426X934"/>
<gene>
    <name evidence="2" type="ORF">B296_00047207</name>
</gene>
<reference evidence="2 3" key="1">
    <citation type="journal article" date="2014" name="Agronomy (Basel)">
        <title>A Draft Genome Sequence for Ensete ventricosum, the Drought-Tolerant Tree Against Hunger.</title>
        <authorList>
            <person name="Harrison J."/>
            <person name="Moore K.A."/>
            <person name="Paszkiewicz K."/>
            <person name="Jones T."/>
            <person name="Grant M."/>
            <person name="Ambacheew D."/>
            <person name="Muzemil S."/>
            <person name="Studholme D.J."/>
        </authorList>
    </citation>
    <scope>NUCLEOTIDE SEQUENCE [LARGE SCALE GENOMIC DNA]</scope>
</reference>
<feature type="compositionally biased region" description="Basic and acidic residues" evidence="1">
    <location>
        <begin position="159"/>
        <end position="173"/>
    </location>
</feature>
<feature type="region of interest" description="Disordered" evidence="1">
    <location>
        <begin position="71"/>
        <end position="99"/>
    </location>
</feature>
<dbReference type="EMBL" id="AMZH03024198">
    <property type="protein sequence ID" value="RRT35995.1"/>
    <property type="molecule type" value="Genomic_DNA"/>
</dbReference>
<organism evidence="2 3">
    <name type="scientific">Ensete ventricosum</name>
    <name type="common">Abyssinian banana</name>
    <name type="synonym">Musa ensete</name>
    <dbReference type="NCBI Taxonomy" id="4639"/>
    <lineage>
        <taxon>Eukaryota</taxon>
        <taxon>Viridiplantae</taxon>
        <taxon>Streptophyta</taxon>
        <taxon>Embryophyta</taxon>
        <taxon>Tracheophyta</taxon>
        <taxon>Spermatophyta</taxon>
        <taxon>Magnoliopsida</taxon>
        <taxon>Liliopsida</taxon>
        <taxon>Zingiberales</taxon>
        <taxon>Musaceae</taxon>
        <taxon>Ensete</taxon>
    </lineage>
</organism>
<feature type="region of interest" description="Disordered" evidence="1">
    <location>
        <begin position="129"/>
        <end position="180"/>
    </location>
</feature>
<comment type="caution">
    <text evidence="2">The sequence shown here is derived from an EMBL/GenBank/DDBJ whole genome shotgun (WGS) entry which is preliminary data.</text>
</comment>
<protein>
    <submittedName>
        <fullName evidence="2">Uncharacterized protein</fullName>
    </submittedName>
</protein>
<sequence>MATGGGVGKEGQRLLQCEMVRLGATTPARRKGDGRGGYSYKRVEMKATVRLLLHGLKAAYEDLGAGSYGWKMRQQGRQGDGKGGRGDKQRRVRQRGRGSLCSALRQQRWKWVMATGVAAMVDVGQQLTQLGSGKQRRRWRKKRGNRGCNDSRGMASGSGREERKKGRREEGDLGGRGGRG</sequence>
<accession>A0A426X934</accession>